<feature type="domain" description="Ice-binding protein C-terminal" evidence="2">
    <location>
        <begin position="158"/>
        <end position="181"/>
    </location>
</feature>
<gene>
    <name evidence="3" type="ORF">SAMN05192549_104153</name>
</gene>
<proteinExistence type="predicted"/>
<feature type="signal peptide" evidence="1">
    <location>
        <begin position="1"/>
        <end position="23"/>
    </location>
</feature>
<dbReference type="EMBL" id="FRCX01000004">
    <property type="protein sequence ID" value="SHN06875.1"/>
    <property type="molecule type" value="Genomic_DNA"/>
</dbReference>
<dbReference type="RefSeq" id="WP_072783978.1">
    <property type="nucleotide sequence ID" value="NZ_FRCX01000004.1"/>
</dbReference>
<dbReference type="STRING" id="551987.SAMN05192549_104153"/>
<protein>
    <submittedName>
        <fullName evidence="3">VPLPA-CTERM protein sorting domain-containing protein</fullName>
    </submittedName>
</protein>
<dbReference type="Proteomes" id="UP000184339">
    <property type="component" value="Unassembled WGS sequence"/>
</dbReference>
<dbReference type="Pfam" id="PF07589">
    <property type="entry name" value="PEP-CTERM"/>
    <property type="match status" value="1"/>
</dbReference>
<reference evidence="4" key="1">
    <citation type="submission" date="2016-11" db="EMBL/GenBank/DDBJ databases">
        <authorList>
            <person name="Varghese N."/>
            <person name="Submissions S."/>
        </authorList>
    </citation>
    <scope>NUCLEOTIDE SEQUENCE [LARGE SCALE GENOMIC DNA]</scope>
    <source>
        <strain evidence="4">Sac-22</strain>
    </source>
</reference>
<feature type="chain" id="PRO_5012342112" evidence="1">
    <location>
        <begin position="24"/>
        <end position="184"/>
    </location>
</feature>
<evidence type="ECO:0000259" key="2">
    <source>
        <dbReference type="Pfam" id="PF07589"/>
    </source>
</evidence>
<keyword evidence="1" id="KW-0732">Signal</keyword>
<dbReference type="AlphaFoldDB" id="A0A1M7NS67"/>
<evidence type="ECO:0000313" key="4">
    <source>
        <dbReference type="Proteomes" id="UP000184339"/>
    </source>
</evidence>
<accession>A0A1M7NS67</accession>
<dbReference type="NCBIfam" id="TIGR02595">
    <property type="entry name" value="PEP_CTERM"/>
    <property type="match status" value="1"/>
</dbReference>
<keyword evidence="4" id="KW-1185">Reference proteome</keyword>
<dbReference type="OrthoDB" id="8901520at2"/>
<organism evidence="3 4">
    <name type="scientific">Duganella sacchari</name>
    <dbReference type="NCBI Taxonomy" id="551987"/>
    <lineage>
        <taxon>Bacteria</taxon>
        <taxon>Pseudomonadati</taxon>
        <taxon>Pseudomonadota</taxon>
        <taxon>Betaproteobacteria</taxon>
        <taxon>Burkholderiales</taxon>
        <taxon>Oxalobacteraceae</taxon>
        <taxon>Telluria group</taxon>
        <taxon>Duganella</taxon>
    </lineage>
</organism>
<sequence>MHITLRQAAVAACLLLAGGAATAAQPLQNAIISASYNAGGMLGIADDYAGSSVSGLDPLNTSVEFFTSDALFGFDFAADGHLTIYNNSTIPTGAYIASFDFGASLGAAIKTFTITDAGLTSGVPLLTVADGHTITIDLSAVRWNGDYSALQTNITLQAVPEPASAVMLAAGLLGLGLRARRRNR</sequence>
<evidence type="ECO:0000256" key="1">
    <source>
        <dbReference type="SAM" id="SignalP"/>
    </source>
</evidence>
<evidence type="ECO:0000313" key="3">
    <source>
        <dbReference type="EMBL" id="SHN06875.1"/>
    </source>
</evidence>
<dbReference type="InterPro" id="IPR013424">
    <property type="entry name" value="Ice-binding_C"/>
</dbReference>
<name>A0A1M7NS67_9BURK</name>